<dbReference type="EMBL" id="GGEC01088276">
    <property type="protein sequence ID" value="MBX68760.1"/>
    <property type="molecule type" value="Transcribed_RNA"/>
</dbReference>
<evidence type="ECO:0000313" key="1">
    <source>
        <dbReference type="EMBL" id="MBX68760.1"/>
    </source>
</evidence>
<protein>
    <submittedName>
        <fullName evidence="1">Uncharacterized protein</fullName>
    </submittedName>
</protein>
<dbReference type="AlphaFoldDB" id="A0A2P2QP12"/>
<organism evidence="1">
    <name type="scientific">Rhizophora mucronata</name>
    <name type="common">Asiatic mangrove</name>
    <dbReference type="NCBI Taxonomy" id="61149"/>
    <lineage>
        <taxon>Eukaryota</taxon>
        <taxon>Viridiplantae</taxon>
        <taxon>Streptophyta</taxon>
        <taxon>Embryophyta</taxon>
        <taxon>Tracheophyta</taxon>
        <taxon>Spermatophyta</taxon>
        <taxon>Magnoliopsida</taxon>
        <taxon>eudicotyledons</taxon>
        <taxon>Gunneridae</taxon>
        <taxon>Pentapetalae</taxon>
        <taxon>rosids</taxon>
        <taxon>fabids</taxon>
        <taxon>Malpighiales</taxon>
        <taxon>Rhizophoraceae</taxon>
        <taxon>Rhizophora</taxon>
    </lineage>
</organism>
<proteinExistence type="predicted"/>
<name>A0A2P2QP12_RHIMU</name>
<sequence>MQGLVGQKQVKCLKTWKDMHTIAELKHYMI</sequence>
<reference evidence="1" key="1">
    <citation type="submission" date="2018-02" db="EMBL/GenBank/DDBJ databases">
        <title>Rhizophora mucronata_Transcriptome.</title>
        <authorList>
            <person name="Meera S.P."/>
            <person name="Sreeshan A."/>
            <person name="Augustine A."/>
        </authorList>
    </citation>
    <scope>NUCLEOTIDE SEQUENCE</scope>
    <source>
        <tissue evidence="1">Leaf</tissue>
    </source>
</reference>
<accession>A0A2P2QP12</accession>